<gene>
    <name evidence="2" type="ORF">V6N12_020363</name>
</gene>
<name>A0ABR2B301_9ROSI</name>
<evidence type="ECO:0000256" key="1">
    <source>
        <dbReference type="SAM" id="MobiDB-lite"/>
    </source>
</evidence>
<keyword evidence="3" id="KW-1185">Reference proteome</keyword>
<feature type="region of interest" description="Disordered" evidence="1">
    <location>
        <begin position="1"/>
        <end position="50"/>
    </location>
</feature>
<feature type="compositionally biased region" description="Polar residues" evidence="1">
    <location>
        <begin position="25"/>
        <end position="36"/>
    </location>
</feature>
<reference evidence="2 3" key="1">
    <citation type="journal article" date="2024" name="G3 (Bethesda)">
        <title>Genome assembly of Hibiscus sabdariffa L. provides insights into metabolisms of medicinal natural products.</title>
        <authorList>
            <person name="Kim T."/>
        </authorList>
    </citation>
    <scope>NUCLEOTIDE SEQUENCE [LARGE SCALE GENOMIC DNA]</scope>
    <source>
        <strain evidence="2">TK-2024</strain>
        <tissue evidence="2">Old leaves</tissue>
    </source>
</reference>
<organism evidence="2 3">
    <name type="scientific">Hibiscus sabdariffa</name>
    <name type="common">roselle</name>
    <dbReference type="NCBI Taxonomy" id="183260"/>
    <lineage>
        <taxon>Eukaryota</taxon>
        <taxon>Viridiplantae</taxon>
        <taxon>Streptophyta</taxon>
        <taxon>Embryophyta</taxon>
        <taxon>Tracheophyta</taxon>
        <taxon>Spermatophyta</taxon>
        <taxon>Magnoliopsida</taxon>
        <taxon>eudicotyledons</taxon>
        <taxon>Gunneridae</taxon>
        <taxon>Pentapetalae</taxon>
        <taxon>rosids</taxon>
        <taxon>malvids</taxon>
        <taxon>Malvales</taxon>
        <taxon>Malvaceae</taxon>
        <taxon>Malvoideae</taxon>
        <taxon>Hibiscus</taxon>
    </lineage>
</organism>
<protein>
    <submittedName>
        <fullName evidence="2">Uncharacterized protein</fullName>
    </submittedName>
</protein>
<sequence>MAFNASRLNPIYDLDNTGDSEHGNVANSQHPHSQIQPHMGSIQPKTKPRGKGKFLALTKITSDVDVRKPLTNPMSDFPVLSRHHSKANSSRSGLVPHSSIFLDSSKHTIVVVDENLDLDVLMLPVEHNDNLFDVQNPSIGNPFDLPIASEPLPIQSRYLHYNH</sequence>
<comment type="caution">
    <text evidence="2">The sequence shown here is derived from an EMBL/GenBank/DDBJ whole genome shotgun (WGS) entry which is preliminary data.</text>
</comment>
<dbReference type="EMBL" id="JBBPBM010000196">
    <property type="protein sequence ID" value="KAK8501115.1"/>
    <property type="molecule type" value="Genomic_DNA"/>
</dbReference>
<accession>A0ABR2B301</accession>
<evidence type="ECO:0000313" key="3">
    <source>
        <dbReference type="Proteomes" id="UP001472677"/>
    </source>
</evidence>
<proteinExistence type="predicted"/>
<evidence type="ECO:0000313" key="2">
    <source>
        <dbReference type="EMBL" id="KAK8501115.1"/>
    </source>
</evidence>
<dbReference type="Proteomes" id="UP001472677">
    <property type="component" value="Unassembled WGS sequence"/>
</dbReference>